<dbReference type="FunFam" id="3.50.50.60:FF:000159">
    <property type="entry name" value="Dimethylaniline monooxygenase [N-oxide-forming]"/>
    <property type="match status" value="1"/>
</dbReference>
<evidence type="ECO:0000256" key="32">
    <source>
        <dbReference type="ARBA" id="ARBA00049475"/>
    </source>
</evidence>
<dbReference type="GO" id="GO:0004499">
    <property type="term" value="F:N,N-dimethylaniline monooxygenase activity"/>
    <property type="evidence" value="ECO:0007669"/>
    <property type="project" value="UniProtKB-UniRule"/>
</dbReference>
<dbReference type="EC" id="1.-.-.-" evidence="34"/>
<evidence type="ECO:0000256" key="2">
    <source>
        <dbReference type="ARBA" id="ARBA00004389"/>
    </source>
</evidence>
<keyword evidence="6" id="KW-0597">Phosphoprotein</keyword>
<protein>
    <recommendedName>
        <fullName evidence="34">Flavin-containing monooxygenase</fullName>
        <ecNumber evidence="34">1.-.-.-</ecNumber>
    </recommendedName>
</protein>
<evidence type="ECO:0000256" key="19">
    <source>
        <dbReference type="ARBA" id="ARBA00045957"/>
    </source>
</evidence>
<evidence type="ECO:0000256" key="25">
    <source>
        <dbReference type="ARBA" id="ARBA00047977"/>
    </source>
</evidence>
<evidence type="ECO:0000256" key="33">
    <source>
        <dbReference type="PIRNR" id="PIRNR000332"/>
    </source>
</evidence>
<comment type="function">
    <text evidence="18">Acts as a Baeyer-Villiger monooxygenase on a broad range of substrates. Catalyzes the insertion of an oxygen atom into a carbon-carbon bond adjacent to a carbonyl, which converts ketones to esters. Active on diverse carbonyl compounds, whereas soft nucleophiles are mostly non- or poorly reactive. In contrast with other forms of FMO it is non- or poorly active on 'classical' substrates such as drugs, pesticides, and dietary components containing soft nucleophilic heteroatoms. Able to oxidize drug molecules bearing a carbonyl group on an aliphatic chain, such as nabumetone and pentoxifylline. Also, in the absence of substrates, shows slow but yet significant NADPH oxidase activity. Acts as a positive modulator of cholesterol biosynthesis as well as glucose homeostasis, promoting metabolic aging via pleiotropic effects.</text>
</comment>
<evidence type="ECO:0000256" key="3">
    <source>
        <dbReference type="ARBA" id="ARBA00004524"/>
    </source>
</evidence>
<dbReference type="InterPro" id="IPR000960">
    <property type="entry name" value="Flavin_mOase"/>
</dbReference>
<evidence type="ECO:0000256" key="22">
    <source>
        <dbReference type="ARBA" id="ARBA00047574"/>
    </source>
</evidence>
<evidence type="ECO:0000256" key="6">
    <source>
        <dbReference type="ARBA" id="ARBA00022553"/>
    </source>
</evidence>
<evidence type="ECO:0000256" key="5">
    <source>
        <dbReference type="ARBA" id="ARBA00022481"/>
    </source>
</evidence>
<dbReference type="Gene3D" id="3.50.50.60">
    <property type="entry name" value="FAD/NAD(P)-binding domain"/>
    <property type="match status" value="1"/>
</dbReference>
<evidence type="ECO:0000256" key="4">
    <source>
        <dbReference type="ARBA" id="ARBA00009183"/>
    </source>
</evidence>
<evidence type="ECO:0000256" key="35">
    <source>
        <dbReference type="SAM" id="Phobius"/>
    </source>
</evidence>
<dbReference type="InterPro" id="IPR020946">
    <property type="entry name" value="Flavin_mOase-like"/>
</dbReference>
<comment type="catalytic activity">
    <reaction evidence="22">
        <text>heptan-2-one + NADPH + O2 + H(+) = pentyl acetate + NADP(+) + H2O</text>
        <dbReference type="Rhea" id="RHEA:54836"/>
        <dbReference type="ChEBI" id="CHEBI:5672"/>
        <dbReference type="ChEBI" id="CHEBI:15377"/>
        <dbReference type="ChEBI" id="CHEBI:15378"/>
        <dbReference type="ChEBI" id="CHEBI:15379"/>
        <dbReference type="ChEBI" id="CHEBI:57783"/>
        <dbReference type="ChEBI" id="CHEBI:58349"/>
        <dbReference type="ChEBI" id="CHEBI:87362"/>
    </reaction>
    <physiologicalReaction direction="left-to-right" evidence="22">
        <dbReference type="Rhea" id="RHEA:54837"/>
    </physiologicalReaction>
</comment>
<evidence type="ECO:0000256" key="10">
    <source>
        <dbReference type="ARBA" id="ARBA00022827"/>
    </source>
</evidence>
<dbReference type="InterPro" id="IPR050346">
    <property type="entry name" value="FMO-like"/>
</dbReference>
<evidence type="ECO:0000256" key="15">
    <source>
        <dbReference type="ARBA" id="ARBA00023033"/>
    </source>
</evidence>
<dbReference type="GO" id="GO:0005789">
    <property type="term" value="C:endoplasmic reticulum membrane"/>
    <property type="evidence" value="ECO:0007669"/>
    <property type="project" value="UniProtKB-SubCell"/>
</dbReference>
<keyword evidence="7 33" id="KW-0285">Flavoprotein</keyword>
<evidence type="ECO:0000256" key="24">
    <source>
        <dbReference type="ARBA" id="ARBA00047864"/>
    </source>
</evidence>
<dbReference type="EMBL" id="JAWDGP010007174">
    <property type="protein sequence ID" value="KAK3728659.1"/>
    <property type="molecule type" value="Genomic_DNA"/>
</dbReference>
<evidence type="ECO:0000256" key="17">
    <source>
        <dbReference type="ARBA" id="ARBA00023136"/>
    </source>
</evidence>
<dbReference type="GO" id="GO:0034899">
    <property type="term" value="F:trimethylamine monooxygenase activity"/>
    <property type="evidence" value="ECO:0007669"/>
    <property type="project" value="UniProtKB-EC"/>
</dbReference>
<evidence type="ECO:0000256" key="18">
    <source>
        <dbReference type="ARBA" id="ARBA00045722"/>
    </source>
</evidence>
<evidence type="ECO:0000256" key="16">
    <source>
        <dbReference type="ARBA" id="ARBA00023098"/>
    </source>
</evidence>
<keyword evidence="16" id="KW-0443">Lipid metabolism</keyword>
<sequence>MASNPPRVAIVGAGASGLAAVKCCLDEGLSPVCFERTSYIGGLWHYTDKPIEGQACVMKSTVINTSKEMMSYSDFPIPAHYPNFMHNSQVLEYFQQYATHFNLEQHINFQTEVLSVKRAASFIKTGQWEISYRNIETGATNTEEFDGVFVCTGHHAEKYVPKFPGLKDYQGKVLHTHDYRVPSGFEDKRVLIVGIGNSGGDCAVELSRVAKQVYLSTRRGSWVLNRVGDNGLPIDLTFSRRPALYFQKQFSSLSNMLAEFTLNKRFNHELYSLKPSYGVWAQHPMVNDDLPNRVISGSIKIKDDIKRFTQQGAEFVDGTKEDDIDVVILATGYSFGFPFVEKEVLDVKENRVELYKLIYPPDLEQHTLAVIGCFQPLGAIMPIVEMQCRLATRVIKGATKLPSWGDMWSDIRRREAEMAQRYVASRRHTIQVDYMGFMDELAQLVGCSPDFVTLFKRDPLFAMKVWLGPVYPYTYRLCGPGQWKDAKKTILTSWERIRKPLQTRPLPDVLNSKQAHFRQYLVWSLVAVVAYMVLRFLFS</sequence>
<keyword evidence="37" id="KW-1185">Reference proteome</keyword>
<comment type="catalytic activity">
    <reaction evidence="20">
        <text>hypotaurine + NADH + O2 + H(+) = taurine + NAD(+) + H2O</text>
        <dbReference type="Rhea" id="RHEA:74111"/>
        <dbReference type="ChEBI" id="CHEBI:15377"/>
        <dbReference type="ChEBI" id="CHEBI:15378"/>
        <dbReference type="ChEBI" id="CHEBI:15379"/>
        <dbReference type="ChEBI" id="CHEBI:57540"/>
        <dbReference type="ChEBI" id="CHEBI:57853"/>
        <dbReference type="ChEBI" id="CHEBI:57945"/>
        <dbReference type="ChEBI" id="CHEBI:507393"/>
        <dbReference type="EC" id="1.14.13.8"/>
    </reaction>
    <physiologicalReaction direction="left-to-right" evidence="20">
        <dbReference type="Rhea" id="RHEA:74112"/>
    </physiologicalReaction>
</comment>
<comment type="similarity">
    <text evidence="4 33 34">Belongs to the FMO family.</text>
</comment>
<evidence type="ECO:0000256" key="9">
    <source>
        <dbReference type="ARBA" id="ARBA00022824"/>
    </source>
</evidence>
<evidence type="ECO:0000256" key="11">
    <source>
        <dbReference type="ARBA" id="ARBA00022848"/>
    </source>
</evidence>
<evidence type="ECO:0000256" key="12">
    <source>
        <dbReference type="ARBA" id="ARBA00022857"/>
    </source>
</evidence>
<dbReference type="PRINTS" id="PR00370">
    <property type="entry name" value="FMOXYGENASE"/>
</dbReference>
<evidence type="ECO:0000256" key="21">
    <source>
        <dbReference type="ARBA" id="ARBA00047426"/>
    </source>
</evidence>
<reference evidence="36" key="1">
    <citation type="journal article" date="2023" name="G3 (Bethesda)">
        <title>A reference genome for the long-term kleptoplast-retaining sea slug Elysia crispata morphotype clarki.</title>
        <authorList>
            <person name="Eastman K.E."/>
            <person name="Pendleton A.L."/>
            <person name="Shaikh M.A."/>
            <person name="Suttiyut T."/>
            <person name="Ogas R."/>
            <person name="Tomko P."/>
            <person name="Gavelis G."/>
            <person name="Widhalm J.R."/>
            <person name="Wisecaver J.H."/>
        </authorList>
    </citation>
    <scope>NUCLEOTIDE SEQUENCE</scope>
    <source>
        <strain evidence="36">ECLA1</strain>
    </source>
</reference>
<evidence type="ECO:0000256" key="29">
    <source>
        <dbReference type="ARBA" id="ARBA00048989"/>
    </source>
</evidence>
<proteinExistence type="inferred from homology"/>
<keyword evidence="15 33" id="KW-0503">Monooxygenase</keyword>
<keyword evidence="9 33" id="KW-0256">Endoplasmic reticulum</keyword>
<dbReference type="PRINTS" id="PR01125">
    <property type="entry name" value="FMOXYGENASE5"/>
</dbReference>
<comment type="catalytic activity">
    <reaction evidence="25">
        <text>hexan-3-one + NADPH + O2 + H(+) = ethyl butanoate + NADP(+) + H2O</text>
        <dbReference type="Rhea" id="RHEA:54844"/>
        <dbReference type="ChEBI" id="CHEBI:15377"/>
        <dbReference type="ChEBI" id="CHEBI:15378"/>
        <dbReference type="ChEBI" id="CHEBI:15379"/>
        <dbReference type="ChEBI" id="CHEBI:57783"/>
        <dbReference type="ChEBI" id="CHEBI:58349"/>
        <dbReference type="ChEBI" id="CHEBI:88764"/>
        <dbReference type="ChEBI" id="CHEBI:89891"/>
    </reaction>
    <physiologicalReaction direction="left-to-right" evidence="25">
        <dbReference type="Rhea" id="RHEA:54845"/>
    </physiologicalReaction>
</comment>
<evidence type="ECO:0000256" key="26">
    <source>
        <dbReference type="ARBA" id="ARBA00048041"/>
    </source>
</evidence>
<evidence type="ECO:0000256" key="7">
    <source>
        <dbReference type="ARBA" id="ARBA00022630"/>
    </source>
</evidence>
<evidence type="ECO:0000256" key="30">
    <source>
        <dbReference type="ARBA" id="ARBA00048990"/>
    </source>
</evidence>
<dbReference type="PANTHER" id="PTHR23023">
    <property type="entry name" value="DIMETHYLANILINE MONOOXYGENASE"/>
    <property type="match status" value="1"/>
</dbReference>
<comment type="catalytic activity">
    <reaction evidence="31">
        <text>N,N-dimethylaniline + NADPH + O2 + H(+) = N,N-dimethylaniline N-oxide + NADP(+) + H2O</text>
        <dbReference type="Rhea" id="RHEA:24468"/>
        <dbReference type="ChEBI" id="CHEBI:15377"/>
        <dbReference type="ChEBI" id="CHEBI:15378"/>
        <dbReference type="ChEBI" id="CHEBI:15379"/>
        <dbReference type="ChEBI" id="CHEBI:16269"/>
        <dbReference type="ChEBI" id="CHEBI:17735"/>
        <dbReference type="ChEBI" id="CHEBI:57783"/>
        <dbReference type="ChEBI" id="CHEBI:58349"/>
        <dbReference type="EC" id="1.14.13.8"/>
    </reaction>
    <physiologicalReaction direction="left-to-right" evidence="31">
        <dbReference type="Rhea" id="RHEA:24469"/>
    </physiologicalReaction>
</comment>
<evidence type="ECO:0000256" key="28">
    <source>
        <dbReference type="ARBA" id="ARBA00048459"/>
    </source>
</evidence>
<dbReference type="Proteomes" id="UP001283361">
    <property type="component" value="Unassembled WGS sequence"/>
</dbReference>
<dbReference type="SUPFAM" id="SSF51905">
    <property type="entry name" value="FAD/NAD(P)-binding domain"/>
    <property type="match status" value="2"/>
</dbReference>
<dbReference type="GO" id="GO:0050660">
    <property type="term" value="F:flavin adenine dinucleotide binding"/>
    <property type="evidence" value="ECO:0007669"/>
    <property type="project" value="InterPro"/>
</dbReference>
<gene>
    <name evidence="36" type="ORF">RRG08_041844</name>
</gene>
<dbReference type="GO" id="GO:0006629">
    <property type="term" value="P:lipid metabolic process"/>
    <property type="evidence" value="ECO:0007669"/>
    <property type="project" value="UniProtKB-KW"/>
</dbReference>
<evidence type="ECO:0000256" key="31">
    <source>
        <dbReference type="ARBA" id="ARBA00049443"/>
    </source>
</evidence>
<dbReference type="InterPro" id="IPR002257">
    <property type="entry name" value="Flavin_mOase_5"/>
</dbReference>
<organism evidence="36 37">
    <name type="scientific">Elysia crispata</name>
    <name type="common">lettuce slug</name>
    <dbReference type="NCBI Taxonomy" id="231223"/>
    <lineage>
        <taxon>Eukaryota</taxon>
        <taxon>Metazoa</taxon>
        <taxon>Spiralia</taxon>
        <taxon>Lophotrochozoa</taxon>
        <taxon>Mollusca</taxon>
        <taxon>Gastropoda</taxon>
        <taxon>Heterobranchia</taxon>
        <taxon>Euthyneura</taxon>
        <taxon>Panpulmonata</taxon>
        <taxon>Sacoglossa</taxon>
        <taxon>Placobranchoidea</taxon>
        <taxon>Plakobranchidae</taxon>
        <taxon>Elysia</taxon>
    </lineage>
</organism>
<evidence type="ECO:0000256" key="23">
    <source>
        <dbReference type="ARBA" id="ARBA00047855"/>
    </source>
</evidence>
<name>A0AAE0Y0I3_9GAST</name>
<dbReference type="GO" id="GO:0016174">
    <property type="term" value="F:NAD(P)H oxidase H2O2-forming activity"/>
    <property type="evidence" value="ECO:0007669"/>
    <property type="project" value="UniProtKB-EC"/>
</dbReference>
<comment type="catalytic activity">
    <reaction evidence="27">
        <text>trimethylamine + NADPH + O2 = trimethylamine N-oxide + NADP(+) + H2O</text>
        <dbReference type="Rhea" id="RHEA:31979"/>
        <dbReference type="ChEBI" id="CHEBI:15377"/>
        <dbReference type="ChEBI" id="CHEBI:15379"/>
        <dbReference type="ChEBI" id="CHEBI:15724"/>
        <dbReference type="ChEBI" id="CHEBI:57783"/>
        <dbReference type="ChEBI" id="CHEBI:58349"/>
        <dbReference type="ChEBI" id="CHEBI:58389"/>
        <dbReference type="EC" id="1.14.13.148"/>
    </reaction>
    <physiologicalReaction direction="left-to-right" evidence="27">
        <dbReference type="Rhea" id="RHEA:31980"/>
    </physiologicalReaction>
</comment>
<comment type="caution">
    <text evidence="36">The sequence shown here is derived from an EMBL/GenBank/DDBJ whole genome shotgun (WGS) entry which is preliminary data.</text>
</comment>
<dbReference type="GO" id="GO:0050661">
    <property type="term" value="F:NADP binding"/>
    <property type="evidence" value="ECO:0007669"/>
    <property type="project" value="InterPro"/>
</dbReference>
<comment type="catalytic activity">
    <reaction evidence="30">
        <text>heptan-4-one + NADPH + O2 + H(+) = propyl butanoate + NADP(+) + H2O</text>
        <dbReference type="Rhea" id="RHEA:54852"/>
        <dbReference type="ChEBI" id="CHEBI:15377"/>
        <dbReference type="ChEBI" id="CHEBI:15378"/>
        <dbReference type="ChEBI" id="CHEBI:15379"/>
        <dbReference type="ChEBI" id="CHEBI:57783"/>
        <dbReference type="ChEBI" id="CHEBI:58349"/>
        <dbReference type="ChEBI" id="CHEBI:89484"/>
        <dbReference type="ChEBI" id="CHEBI:89719"/>
    </reaction>
    <physiologicalReaction direction="left-to-right" evidence="30">
        <dbReference type="Rhea" id="RHEA:54853"/>
    </physiologicalReaction>
</comment>
<evidence type="ECO:0000256" key="8">
    <source>
        <dbReference type="ARBA" id="ARBA00022692"/>
    </source>
</evidence>
<comment type="cofactor">
    <cofactor evidence="1 33 34">
        <name>FAD</name>
        <dbReference type="ChEBI" id="CHEBI:57692"/>
    </cofactor>
</comment>
<evidence type="ECO:0000313" key="37">
    <source>
        <dbReference type="Proteomes" id="UP001283361"/>
    </source>
</evidence>
<evidence type="ECO:0000256" key="1">
    <source>
        <dbReference type="ARBA" id="ARBA00001974"/>
    </source>
</evidence>
<evidence type="ECO:0000313" key="36">
    <source>
        <dbReference type="EMBL" id="KAK3728659.1"/>
    </source>
</evidence>
<dbReference type="AlphaFoldDB" id="A0AAE0Y0I3"/>
<comment type="catalytic activity">
    <reaction evidence="29">
        <text>(2E)-geranial + NADPH + O2 + H(+) = (1E)-2,6-dimethylhepta-1,5-dien-1-yl formate + NADP(+) + H2O</text>
        <dbReference type="Rhea" id="RHEA:54860"/>
        <dbReference type="ChEBI" id="CHEBI:15377"/>
        <dbReference type="ChEBI" id="CHEBI:15378"/>
        <dbReference type="ChEBI" id="CHEBI:15379"/>
        <dbReference type="ChEBI" id="CHEBI:16980"/>
        <dbReference type="ChEBI" id="CHEBI:57783"/>
        <dbReference type="ChEBI" id="CHEBI:58349"/>
        <dbReference type="ChEBI" id="CHEBI:138375"/>
    </reaction>
    <physiologicalReaction direction="left-to-right" evidence="29">
        <dbReference type="Rhea" id="RHEA:54861"/>
    </physiologicalReaction>
</comment>
<comment type="catalytic activity">
    <reaction evidence="23">
        <text>sulcatone + NADPH + O2 + H(+) = 4-methylpent-3-en-1-yl acetate + NADP(+) + H2O</text>
        <dbReference type="Rhea" id="RHEA:54864"/>
        <dbReference type="ChEBI" id="CHEBI:15377"/>
        <dbReference type="ChEBI" id="CHEBI:15378"/>
        <dbReference type="ChEBI" id="CHEBI:15379"/>
        <dbReference type="ChEBI" id="CHEBI:16310"/>
        <dbReference type="ChEBI" id="CHEBI:57783"/>
        <dbReference type="ChEBI" id="CHEBI:58349"/>
        <dbReference type="ChEBI" id="CHEBI:138373"/>
    </reaction>
    <physiologicalReaction direction="left-to-right" evidence="23">
        <dbReference type="Rhea" id="RHEA:54865"/>
    </physiologicalReaction>
</comment>
<evidence type="ECO:0000256" key="34">
    <source>
        <dbReference type="RuleBase" id="RU361177"/>
    </source>
</evidence>
<feature type="transmembrane region" description="Helical" evidence="35">
    <location>
        <begin position="520"/>
        <end position="538"/>
    </location>
</feature>
<dbReference type="PIRSF" id="PIRSF000332">
    <property type="entry name" value="FMO"/>
    <property type="match status" value="1"/>
</dbReference>
<comment type="catalytic activity">
    <reaction evidence="32">
        <text>octan-3-one + NADPH + O2 + H(+) = pentyl propanoate + NADP(+) + H2O</text>
        <dbReference type="Rhea" id="RHEA:54840"/>
        <dbReference type="ChEBI" id="CHEBI:15377"/>
        <dbReference type="ChEBI" id="CHEBI:15378"/>
        <dbReference type="ChEBI" id="CHEBI:15379"/>
        <dbReference type="ChEBI" id="CHEBI:57783"/>
        <dbReference type="ChEBI" id="CHEBI:58349"/>
        <dbReference type="ChEBI" id="CHEBI:80946"/>
        <dbReference type="ChEBI" id="CHEBI:87373"/>
    </reaction>
    <physiologicalReaction direction="left-to-right" evidence="32">
        <dbReference type="Rhea" id="RHEA:54841"/>
    </physiologicalReaction>
</comment>
<keyword evidence="17 33" id="KW-0472">Membrane</keyword>
<evidence type="ECO:0000256" key="13">
    <source>
        <dbReference type="ARBA" id="ARBA00022989"/>
    </source>
</evidence>
<comment type="catalytic activity">
    <reaction evidence="28">
        <text>octan-3-one + NADPH + O2 + H(+) = ethyl hexanoate + NADP(+) + H2O</text>
        <dbReference type="Rhea" id="RHEA:54856"/>
        <dbReference type="ChEBI" id="CHEBI:15377"/>
        <dbReference type="ChEBI" id="CHEBI:15378"/>
        <dbReference type="ChEBI" id="CHEBI:15379"/>
        <dbReference type="ChEBI" id="CHEBI:57783"/>
        <dbReference type="ChEBI" id="CHEBI:58349"/>
        <dbReference type="ChEBI" id="CHEBI:80946"/>
        <dbReference type="ChEBI" id="CHEBI:86055"/>
    </reaction>
    <physiologicalReaction direction="left-to-right" evidence="28">
        <dbReference type="Rhea" id="RHEA:54857"/>
    </physiologicalReaction>
</comment>
<comment type="catalytic activity">
    <reaction evidence="24">
        <text>NADPH + O2 + H(+) = H2O2 + NADP(+)</text>
        <dbReference type="Rhea" id="RHEA:11260"/>
        <dbReference type="ChEBI" id="CHEBI:15378"/>
        <dbReference type="ChEBI" id="CHEBI:15379"/>
        <dbReference type="ChEBI" id="CHEBI:16240"/>
        <dbReference type="ChEBI" id="CHEBI:57783"/>
        <dbReference type="ChEBI" id="CHEBI:58349"/>
        <dbReference type="EC" id="1.6.3.1"/>
    </reaction>
    <physiologicalReaction direction="left-to-right" evidence="24">
        <dbReference type="Rhea" id="RHEA:11261"/>
    </physiologicalReaction>
</comment>
<keyword evidence="8 35" id="KW-0812">Transmembrane</keyword>
<comment type="subcellular location">
    <subcellularLocation>
        <location evidence="2">Endoplasmic reticulum membrane</location>
        <topology evidence="2">Single-pass membrane protein</topology>
    </subcellularLocation>
    <subcellularLocation>
        <location evidence="3">Microsome membrane</location>
    </subcellularLocation>
</comment>
<accession>A0AAE0Y0I3</accession>
<comment type="function">
    <text evidence="19">Broad spectrum monooxygenase that catalyzes the oxygenation of a wide variety of nitrogen- and sulfur-containing compounds including xenobiotics. Catalyzes the S-oxygenation of hypotaurine to produce taurine, an organic osmolyte involved in cell volume regulation as well as a variety of cytoprotective and developmental processes. In vitro, catalyzes the N-oxygenation of trimethylamine (TMA) to produce trimethylamine N-oxide (TMAO) and could therefore participate to the detoxification of this compound that is generated by the action of gut microbiota from dietary precursors such as choline, choline containing compounds, betaine or L-carnitine.</text>
</comment>
<keyword evidence="13 35" id="KW-1133">Transmembrane helix</keyword>
<evidence type="ECO:0000256" key="14">
    <source>
        <dbReference type="ARBA" id="ARBA00023002"/>
    </source>
</evidence>
<dbReference type="Pfam" id="PF00743">
    <property type="entry name" value="FMO-like"/>
    <property type="match status" value="1"/>
</dbReference>
<keyword evidence="12 33" id="KW-0521">NADP</keyword>
<keyword evidence="10 33" id="KW-0274">FAD</keyword>
<evidence type="ECO:0000256" key="20">
    <source>
        <dbReference type="ARBA" id="ARBA00047338"/>
    </source>
</evidence>
<evidence type="ECO:0000256" key="27">
    <source>
        <dbReference type="ARBA" id="ARBA00048088"/>
    </source>
</evidence>
<keyword evidence="5" id="KW-0488">Methylation</keyword>
<keyword evidence="11" id="KW-0492">Microsome</keyword>
<dbReference type="InterPro" id="IPR036188">
    <property type="entry name" value="FAD/NAD-bd_sf"/>
</dbReference>
<comment type="catalytic activity">
    <reaction evidence="26">
        <text>hypotaurine + NADPH + O2 + H(+) = taurine + NADP(+) + H2O</text>
        <dbReference type="Rhea" id="RHEA:69819"/>
        <dbReference type="ChEBI" id="CHEBI:15377"/>
        <dbReference type="ChEBI" id="CHEBI:15378"/>
        <dbReference type="ChEBI" id="CHEBI:15379"/>
        <dbReference type="ChEBI" id="CHEBI:57783"/>
        <dbReference type="ChEBI" id="CHEBI:57853"/>
        <dbReference type="ChEBI" id="CHEBI:58349"/>
        <dbReference type="ChEBI" id="CHEBI:507393"/>
        <dbReference type="EC" id="1.14.13.8"/>
    </reaction>
    <physiologicalReaction direction="left-to-right" evidence="26">
        <dbReference type="Rhea" id="RHEA:69820"/>
    </physiologicalReaction>
</comment>
<comment type="catalytic activity">
    <reaction evidence="21">
        <text>hexan-3-one + NADPH + O2 + H(+) = propyl propanoate + NADP(+) + H2O</text>
        <dbReference type="Rhea" id="RHEA:54848"/>
        <dbReference type="ChEBI" id="CHEBI:15377"/>
        <dbReference type="ChEBI" id="CHEBI:15378"/>
        <dbReference type="ChEBI" id="CHEBI:15379"/>
        <dbReference type="ChEBI" id="CHEBI:57783"/>
        <dbReference type="ChEBI" id="CHEBI:58349"/>
        <dbReference type="ChEBI" id="CHEBI:89828"/>
        <dbReference type="ChEBI" id="CHEBI:89891"/>
    </reaction>
    <physiologicalReaction direction="left-to-right" evidence="21">
        <dbReference type="Rhea" id="RHEA:54849"/>
    </physiologicalReaction>
</comment>
<keyword evidence="14 33" id="KW-0560">Oxidoreductase</keyword>